<name>A0A4R5ATH3_9FLAO</name>
<dbReference type="RefSeq" id="WP_131910379.1">
    <property type="nucleotide sequence ID" value="NZ_SMFM01000007.1"/>
</dbReference>
<evidence type="ECO:0000313" key="2">
    <source>
        <dbReference type="Proteomes" id="UP000295278"/>
    </source>
</evidence>
<evidence type="ECO:0000313" key="1">
    <source>
        <dbReference type="EMBL" id="TDD74996.1"/>
    </source>
</evidence>
<comment type="caution">
    <text evidence="1">The sequence shown here is derived from an EMBL/GenBank/DDBJ whole genome shotgun (WGS) entry which is preliminary data.</text>
</comment>
<reference evidence="1 2" key="1">
    <citation type="submission" date="2019-03" db="EMBL/GenBank/DDBJ databases">
        <title>Flavobacterium AT-3-2 sp. nov., isolated from arctic soil.</title>
        <authorList>
            <person name="Chaudhary D.K."/>
        </authorList>
    </citation>
    <scope>NUCLEOTIDE SEQUENCE [LARGE SCALE GENOMIC DNA]</scope>
    <source>
        <strain evidence="1 2">AT-3-2</strain>
    </source>
</reference>
<proteinExistence type="predicted"/>
<protein>
    <submittedName>
        <fullName evidence="1">Uncharacterized protein</fullName>
    </submittedName>
</protein>
<dbReference type="AlphaFoldDB" id="A0A4R5ATH3"/>
<accession>A0A4R5ATH3</accession>
<keyword evidence="2" id="KW-1185">Reference proteome</keyword>
<gene>
    <name evidence="1" type="ORF">E0F89_13905</name>
</gene>
<sequence>MQKYYCENCGSKSNTISSLTEKSCYRHPMGSGKGKHILYQGSEKAQYFCKYCGAISSSIFSLTGFLCPKHPDGNCRGRHLPFF</sequence>
<dbReference type="Proteomes" id="UP000295278">
    <property type="component" value="Unassembled WGS sequence"/>
</dbReference>
<organism evidence="1 2">
    <name type="scientific">Flavobacterium caseinilyticum</name>
    <dbReference type="NCBI Taxonomy" id="2541732"/>
    <lineage>
        <taxon>Bacteria</taxon>
        <taxon>Pseudomonadati</taxon>
        <taxon>Bacteroidota</taxon>
        <taxon>Flavobacteriia</taxon>
        <taxon>Flavobacteriales</taxon>
        <taxon>Flavobacteriaceae</taxon>
        <taxon>Flavobacterium</taxon>
    </lineage>
</organism>
<dbReference type="EMBL" id="SMFM01000007">
    <property type="protein sequence ID" value="TDD74996.1"/>
    <property type="molecule type" value="Genomic_DNA"/>
</dbReference>
<dbReference type="OrthoDB" id="9801485at2"/>